<dbReference type="Proteomes" id="UP001054945">
    <property type="component" value="Unassembled WGS sequence"/>
</dbReference>
<name>A0AAV4Y553_CAEEX</name>
<organism evidence="1 2">
    <name type="scientific">Caerostris extrusa</name>
    <name type="common">Bark spider</name>
    <name type="synonym">Caerostris bankana</name>
    <dbReference type="NCBI Taxonomy" id="172846"/>
    <lineage>
        <taxon>Eukaryota</taxon>
        <taxon>Metazoa</taxon>
        <taxon>Ecdysozoa</taxon>
        <taxon>Arthropoda</taxon>
        <taxon>Chelicerata</taxon>
        <taxon>Arachnida</taxon>
        <taxon>Araneae</taxon>
        <taxon>Araneomorphae</taxon>
        <taxon>Entelegynae</taxon>
        <taxon>Araneoidea</taxon>
        <taxon>Araneidae</taxon>
        <taxon>Caerostris</taxon>
    </lineage>
</organism>
<dbReference type="AlphaFoldDB" id="A0AAV4Y553"/>
<gene>
    <name evidence="1" type="ORF">CEXT_449681</name>
</gene>
<evidence type="ECO:0000313" key="2">
    <source>
        <dbReference type="Proteomes" id="UP001054945"/>
    </source>
</evidence>
<keyword evidence="2" id="KW-1185">Reference proteome</keyword>
<comment type="caution">
    <text evidence="1">The sequence shown here is derived from an EMBL/GenBank/DDBJ whole genome shotgun (WGS) entry which is preliminary data.</text>
</comment>
<reference evidence="1 2" key="1">
    <citation type="submission" date="2021-06" db="EMBL/GenBank/DDBJ databases">
        <title>Caerostris extrusa draft genome.</title>
        <authorList>
            <person name="Kono N."/>
            <person name="Arakawa K."/>
        </authorList>
    </citation>
    <scope>NUCLEOTIDE SEQUENCE [LARGE SCALE GENOMIC DNA]</scope>
</reference>
<evidence type="ECO:0000313" key="1">
    <source>
        <dbReference type="EMBL" id="GIZ02145.1"/>
    </source>
</evidence>
<sequence length="87" mass="9760">MSSSRLSLHMFTVNRNRTYIHGIVAGIQMSRPTSISDALLSHEPKLSGRLVAKMACSANRAELKLPMEEWDFHSLVMISRHAGLKCH</sequence>
<accession>A0AAV4Y553</accession>
<dbReference type="EMBL" id="BPLR01001400">
    <property type="protein sequence ID" value="GIZ02145.1"/>
    <property type="molecule type" value="Genomic_DNA"/>
</dbReference>
<protein>
    <submittedName>
        <fullName evidence="1">Uncharacterized protein</fullName>
    </submittedName>
</protein>
<proteinExistence type="predicted"/>